<evidence type="ECO:0008006" key="8">
    <source>
        <dbReference type="Google" id="ProtNLM"/>
    </source>
</evidence>
<dbReference type="GO" id="GO:0030246">
    <property type="term" value="F:carbohydrate binding"/>
    <property type="evidence" value="ECO:0007669"/>
    <property type="project" value="InterPro"/>
</dbReference>
<dbReference type="SUPFAM" id="SSF74650">
    <property type="entry name" value="Galactose mutarotase-like"/>
    <property type="match status" value="2"/>
</dbReference>
<feature type="transmembrane region" description="Helical" evidence="3">
    <location>
        <begin position="62"/>
        <end position="84"/>
    </location>
</feature>
<dbReference type="Pfam" id="PF06165">
    <property type="entry name" value="GH94_b-supersand"/>
    <property type="match status" value="2"/>
</dbReference>
<dbReference type="GO" id="GO:0016757">
    <property type="term" value="F:glycosyltransferase activity"/>
    <property type="evidence" value="ECO:0007669"/>
    <property type="project" value="UniProtKB-KW"/>
</dbReference>
<feature type="transmembrane region" description="Helical" evidence="3">
    <location>
        <begin position="502"/>
        <end position="523"/>
    </location>
</feature>
<protein>
    <recommendedName>
        <fullName evidence="8">Glycosyl transferase family 36</fullName>
    </recommendedName>
</protein>
<keyword evidence="3" id="KW-0472">Membrane</keyword>
<proteinExistence type="predicted"/>
<keyword evidence="2" id="KW-0808">Transferase</keyword>
<feature type="transmembrane region" description="Helical" evidence="3">
    <location>
        <begin position="420"/>
        <end position="440"/>
    </location>
</feature>
<name>A0A1B1YVV5_9GAMM</name>
<dbReference type="InterPro" id="IPR008928">
    <property type="entry name" value="6-hairpin_glycosidase_sf"/>
</dbReference>
<dbReference type="PANTHER" id="PTHR37469">
    <property type="entry name" value="CELLOBIONIC ACID PHOSPHORYLASE-RELATED"/>
    <property type="match status" value="1"/>
</dbReference>
<dbReference type="PANTHER" id="PTHR37469:SF2">
    <property type="entry name" value="CELLOBIONIC ACID PHOSPHORYLASE"/>
    <property type="match status" value="1"/>
</dbReference>
<evidence type="ECO:0000256" key="2">
    <source>
        <dbReference type="ARBA" id="ARBA00022679"/>
    </source>
</evidence>
<dbReference type="GO" id="GO:0005975">
    <property type="term" value="P:carbohydrate metabolic process"/>
    <property type="evidence" value="ECO:0007669"/>
    <property type="project" value="InterPro"/>
</dbReference>
<keyword evidence="7" id="KW-1185">Reference proteome</keyword>
<feature type="transmembrane region" description="Helical" evidence="3">
    <location>
        <begin position="96"/>
        <end position="117"/>
    </location>
</feature>
<feature type="transmembrane region" description="Helical" evidence="3">
    <location>
        <begin position="23"/>
        <end position="50"/>
    </location>
</feature>
<dbReference type="InParanoid" id="A0A1B1YVV5"/>
<keyword evidence="3" id="KW-1133">Transmembrane helix</keyword>
<dbReference type="InterPro" id="IPR010383">
    <property type="entry name" value="Glyco_hydrolase_94_b-supersand"/>
</dbReference>
<dbReference type="SUPFAM" id="SSF48208">
    <property type="entry name" value="Six-hairpin glycosidases"/>
    <property type="match status" value="1"/>
</dbReference>
<dbReference type="InterPro" id="IPR037018">
    <property type="entry name" value="GH65_N"/>
</dbReference>
<feature type="transmembrane region" description="Helical" evidence="3">
    <location>
        <begin position="239"/>
        <end position="265"/>
    </location>
</feature>
<dbReference type="RefSeq" id="WP_068806158.1">
    <property type="nucleotide sequence ID" value="NZ_CP014671.1"/>
</dbReference>
<dbReference type="KEGG" id="gbi:PG2T_12685"/>
<dbReference type="InterPro" id="IPR033432">
    <property type="entry name" value="GH94_catalytic"/>
</dbReference>
<feature type="transmembrane region" description="Helical" evidence="3">
    <location>
        <begin position="129"/>
        <end position="150"/>
    </location>
</feature>
<dbReference type="EMBL" id="CP014671">
    <property type="protein sequence ID" value="ANX04944.1"/>
    <property type="molecule type" value="Genomic_DNA"/>
</dbReference>
<sequence>MQTASAEAAQPQPIALWALGATLFAAALAAVHAGMALAAAAGAGLGLLLIGHAGGARDGLLVALRHAAVAALLALAATPGLPLWQTPQQWPDLLRLTPLGAALALAVYGLAAGLLPAHQRRPLPAATSLVLLALPFVLFNGLFLLASNGLLDAPGAWPGQGLPASARRLLGQWLVLGLFGQFALLGLGLAMDQRWTRSGRLHALLWGSALWAALTPRLAELGSGPFAASLPGWQQLPLVVASAALAQAGLWGQTFLITGALLDALKGRRPTWQAAADHWRSGAGKGAVYSAWFMVLIHGGAALGAGPTAGWIAGWPLLGGALVGAVLFPLARTVIETFDGSPPLAGRLAAAYRQPDNLARGALAGLAVALWFTLGVRAGSDGVRFAAGVLGGAVVYAGANLLFDTAAIGRGLRRRPQRPAVYLLQAAMGGVTGGLIAWYFDASQLQVVLDRFAGYAAVHNPQAGRGSYEFIIYPLFSKWGATDLGLITGGVKLFYAQSLSGVVQWAIAAPLFSLNLVLLTALIERRLRPIRAMFSRAGLAEVGAQTVRVLRWGLWMAPIIASFLRLAPDPAWYNQDGAVRSVLATVQQVVQPAGDYRAWSLELFLGVMAYDWLRVLIWFDHMGLRVATLVNFSFVGVDAVDANLARRLGHGPRGQVIPEGLRRFATWAPLLVPFYIPRGAEWDQVWARSEAMHGQAGPLLPAVHDLLGAYAVAAVLLIAITALVLRRAARAGTLARIHQTPMHRLGNGRYTLRLAEDGLGHAQAIRDRKGCPEIDLTRRPEDGLDRRGRFFYVSEAGQPVWSLMREPRPRADVRHSVIELSSTALCFRADTHDLTATARVEVPPDDALECWTVSFENRTDRPRLLHLSSFQELMLSPEAAARHPAFNAQHIGTHFVAPLCALLAHSRLLTDSRGRPGGATAFHAVAADGQAVRLVGYEDSRGRFVGAGGIGHPDGLAAGAPRRPDDQGLLYAFDPAFSLTVEVFVPPHGRAQVRFVTGFAPDAAAATQLIARQLGTPLPAPATLEASLTAIRQVRDALPPTSEFSTDGWTLSVDGNAPRPYSHLIANALGHGAVLDSAGDIASFAGNSQQNALTPFRLGETSHRLPGEGLYVVDLATGSCGSPTFAPLRRPEVAHRAEFAPGQARFVSSLGELDLELTVCVAPDQPAQARLLRIANRAATARRCRVVGYFEWVLAEIAADSRGRIEVRQENGVVFARNPDNLFAPGWAFVTSSLAQPAIETVRSRFVGKAAGPLPCFVGLGAGDPAAHDDGCRVAALSGELQVPAGGELWVSFALGQAPSLDEARALAAQSRELGWAQAALAATEADWRRRLGMLRVKTDRPDFDRLINTWLPYQVVAARLWARCGPQQRSGAYGFRDQLQDVLPLLLIDPQTAREQILRHASQQFLQGDVVHWWHPTPAGGTGFAARTRASDPQAWLPYLTAQYVTATGDAGILSEVTPFLEGRPIPHGAEGLGFAPQPSAERASLYEHCRRAVDYTLARRGRHGLPLIGSGDWNDALDRIGHHGRGQSVWLGFFLHRVLIDFAPLAQAHGDVATATRWLGEAARLRTALAGMQRDARYLRAIADDGTPLLLPNALTAAWPALSGAVPNDIALAALRADLPELESDHLVRVQWPPSDEHSKPWPGRIALYPPGVRENGGQYSHGSSWLVDALTALARDAGNPETAQLLRADALRLWCKISPLDRDGPELAARYGLAPHQQPADIYSGPGHEGRGGWSWYTGAAARMLWAAYGLLGIELRAGELHVRAAAGTDANLRGIHWRGKAQRIDADQAGDQSPP</sequence>
<evidence type="ECO:0000313" key="7">
    <source>
        <dbReference type="Proteomes" id="UP000092952"/>
    </source>
</evidence>
<feature type="transmembrane region" description="Helical" evidence="3">
    <location>
        <begin position="385"/>
        <end position="408"/>
    </location>
</feature>
<feature type="transmembrane region" description="Helical" evidence="3">
    <location>
        <begin position="707"/>
        <end position="725"/>
    </location>
</feature>
<dbReference type="Gene3D" id="1.50.10.10">
    <property type="match status" value="1"/>
</dbReference>
<keyword evidence="1" id="KW-0328">Glycosyltransferase</keyword>
<feature type="transmembrane region" description="Helical" evidence="3">
    <location>
        <begin position="361"/>
        <end position="379"/>
    </location>
</feature>
<dbReference type="Gene3D" id="2.70.98.40">
    <property type="entry name" value="Glycoside hydrolase, family 65, N-terminal domain"/>
    <property type="match status" value="2"/>
</dbReference>
<feature type="transmembrane region" description="Helical" evidence="3">
    <location>
        <begin position="286"/>
        <end position="306"/>
    </location>
</feature>
<accession>A0A1B1YVV5</accession>
<evidence type="ECO:0000259" key="4">
    <source>
        <dbReference type="Pfam" id="PF06165"/>
    </source>
</evidence>
<gene>
    <name evidence="6" type="ORF">PG2T_12685</name>
</gene>
<feature type="transmembrane region" description="Helical" evidence="3">
    <location>
        <begin position="170"/>
        <end position="189"/>
    </location>
</feature>
<dbReference type="InterPro" id="IPR012341">
    <property type="entry name" value="6hp_glycosidase-like_sf"/>
</dbReference>
<feature type="domain" description="Glycosyl hydrolase 94 catalytic" evidence="5">
    <location>
        <begin position="1328"/>
        <end position="1750"/>
    </location>
</feature>
<dbReference type="Pfam" id="PF17167">
    <property type="entry name" value="Glyco_hydro_94"/>
    <property type="match status" value="1"/>
</dbReference>
<feature type="transmembrane region" description="Helical" evidence="3">
    <location>
        <begin position="312"/>
        <end position="331"/>
    </location>
</feature>
<evidence type="ECO:0000256" key="3">
    <source>
        <dbReference type="SAM" id="Phobius"/>
    </source>
</evidence>
<dbReference type="InterPro" id="IPR011013">
    <property type="entry name" value="Gal_mutarotase_sf_dom"/>
</dbReference>
<evidence type="ECO:0000256" key="1">
    <source>
        <dbReference type="ARBA" id="ARBA00022676"/>
    </source>
</evidence>
<dbReference type="InterPro" id="IPR052047">
    <property type="entry name" value="GH94_Enzymes"/>
</dbReference>
<dbReference type="OrthoDB" id="9769991at2"/>
<organism evidence="6 7">
    <name type="scientific">Immundisolibacter cernigliae</name>
    <dbReference type="NCBI Taxonomy" id="1810504"/>
    <lineage>
        <taxon>Bacteria</taxon>
        <taxon>Pseudomonadati</taxon>
        <taxon>Pseudomonadota</taxon>
        <taxon>Gammaproteobacteria</taxon>
        <taxon>Immundisolibacterales</taxon>
        <taxon>Immundisolibacteraceae</taxon>
        <taxon>Immundisolibacter</taxon>
    </lineage>
</organism>
<keyword evidence="3" id="KW-0812">Transmembrane</keyword>
<evidence type="ECO:0000259" key="5">
    <source>
        <dbReference type="Pfam" id="PF17167"/>
    </source>
</evidence>
<feature type="domain" description="Glycosyl hydrolase 94 supersandwich" evidence="4">
    <location>
        <begin position="740"/>
        <end position="1012"/>
    </location>
</feature>
<feature type="domain" description="Glycosyl hydrolase 94 supersandwich" evidence="4">
    <location>
        <begin position="1055"/>
        <end position="1312"/>
    </location>
</feature>
<evidence type="ECO:0000313" key="6">
    <source>
        <dbReference type="EMBL" id="ANX04944.1"/>
    </source>
</evidence>
<feature type="transmembrane region" description="Helical" evidence="3">
    <location>
        <begin position="201"/>
        <end position="219"/>
    </location>
</feature>
<reference evidence="7" key="1">
    <citation type="submission" date="2016-03" db="EMBL/GenBank/DDBJ databases">
        <title>Complete genome sequence of Solimmundus cernigliae, representing a novel lineage of polycyclic aromatic hydrocarbon degraders within the Gammaproteobacteria.</title>
        <authorList>
            <person name="Singleton D.R."/>
            <person name="Dickey A.N."/>
            <person name="Scholl E.H."/>
            <person name="Wright F.A."/>
            <person name="Aitken M.D."/>
        </authorList>
    </citation>
    <scope>NUCLEOTIDE SEQUENCE [LARGE SCALE GENOMIC DNA]</scope>
    <source>
        <strain evidence="7">TR3.2</strain>
    </source>
</reference>
<dbReference type="Proteomes" id="UP000092952">
    <property type="component" value="Chromosome"/>
</dbReference>